<dbReference type="OrthoDB" id="2176822at2"/>
<feature type="domain" description="Sensor histidine kinase NatK-like C-terminal" evidence="2">
    <location>
        <begin position="323"/>
        <end position="427"/>
    </location>
</feature>
<dbReference type="STRING" id="903983.BCR23_06365"/>
<dbReference type="InterPro" id="IPR032834">
    <property type="entry name" value="NatK-like_C"/>
</dbReference>
<keyword evidence="1" id="KW-0472">Membrane</keyword>
<proteinExistence type="predicted"/>
<dbReference type="Gene3D" id="3.30.565.10">
    <property type="entry name" value="Histidine kinase-like ATPase, C-terminal domain"/>
    <property type="match status" value="1"/>
</dbReference>
<dbReference type="AlphaFoldDB" id="A0A1E5GV17"/>
<feature type="transmembrane region" description="Helical" evidence="1">
    <location>
        <begin position="186"/>
        <end position="209"/>
    </location>
</feature>
<dbReference type="Proteomes" id="UP000094764">
    <property type="component" value="Unassembled WGS sequence"/>
</dbReference>
<comment type="caution">
    <text evidence="3">The sequence shown here is derived from an EMBL/GenBank/DDBJ whole genome shotgun (WGS) entry which is preliminary data.</text>
</comment>
<organism evidence="3 4">
    <name type="scientific">Enterococcus quebecensis</name>
    <dbReference type="NCBI Taxonomy" id="903983"/>
    <lineage>
        <taxon>Bacteria</taxon>
        <taxon>Bacillati</taxon>
        <taxon>Bacillota</taxon>
        <taxon>Bacilli</taxon>
        <taxon>Lactobacillales</taxon>
        <taxon>Enterococcaceae</taxon>
        <taxon>Enterococcus</taxon>
    </lineage>
</organism>
<evidence type="ECO:0000313" key="4">
    <source>
        <dbReference type="Proteomes" id="UP000094764"/>
    </source>
</evidence>
<keyword evidence="4" id="KW-1185">Reference proteome</keyword>
<accession>A0A1E5GV17</accession>
<feature type="transmembrane region" description="Helical" evidence="1">
    <location>
        <begin position="5"/>
        <end position="22"/>
    </location>
</feature>
<evidence type="ECO:0000256" key="1">
    <source>
        <dbReference type="SAM" id="Phobius"/>
    </source>
</evidence>
<dbReference type="EMBL" id="MIKB01000013">
    <property type="protein sequence ID" value="OEG16509.1"/>
    <property type="molecule type" value="Genomic_DNA"/>
</dbReference>
<protein>
    <recommendedName>
        <fullName evidence="2">Sensor histidine kinase NatK-like C-terminal domain-containing protein</fullName>
    </recommendedName>
</protein>
<dbReference type="GO" id="GO:0042802">
    <property type="term" value="F:identical protein binding"/>
    <property type="evidence" value="ECO:0007669"/>
    <property type="project" value="TreeGrafter"/>
</dbReference>
<keyword evidence="1" id="KW-1133">Transmembrane helix</keyword>
<name>A0A1E5GV17_9ENTE</name>
<feature type="transmembrane region" description="Helical" evidence="1">
    <location>
        <begin position="115"/>
        <end position="136"/>
    </location>
</feature>
<reference evidence="4" key="1">
    <citation type="submission" date="2016-09" db="EMBL/GenBank/DDBJ databases">
        <authorList>
            <person name="Gulvik C.A."/>
        </authorList>
    </citation>
    <scope>NUCLEOTIDE SEQUENCE [LARGE SCALE GENOMIC DNA]</scope>
    <source>
        <strain evidence="4">LMG 26306</strain>
    </source>
</reference>
<feature type="transmembrane region" description="Helical" evidence="1">
    <location>
        <begin position="157"/>
        <end position="174"/>
    </location>
</feature>
<dbReference type="InterPro" id="IPR036890">
    <property type="entry name" value="HATPase_C_sf"/>
</dbReference>
<dbReference type="RefSeq" id="WP_069634960.1">
    <property type="nucleotide sequence ID" value="NZ_JXKZ01000009.1"/>
</dbReference>
<evidence type="ECO:0000259" key="2">
    <source>
        <dbReference type="Pfam" id="PF14501"/>
    </source>
</evidence>
<evidence type="ECO:0000313" key="3">
    <source>
        <dbReference type="EMBL" id="OEG16509.1"/>
    </source>
</evidence>
<keyword evidence="1" id="KW-0812">Transmembrane</keyword>
<dbReference type="Pfam" id="PF14501">
    <property type="entry name" value="HATPase_c_5"/>
    <property type="match status" value="1"/>
</dbReference>
<dbReference type="PANTHER" id="PTHR40448">
    <property type="entry name" value="TWO-COMPONENT SENSOR HISTIDINE KINASE"/>
    <property type="match status" value="1"/>
</dbReference>
<feature type="transmembrane region" description="Helical" evidence="1">
    <location>
        <begin position="76"/>
        <end position="95"/>
    </location>
</feature>
<dbReference type="SUPFAM" id="SSF55874">
    <property type="entry name" value="ATPase domain of HSP90 chaperone/DNA topoisomerase II/histidine kinase"/>
    <property type="match status" value="1"/>
</dbReference>
<gene>
    <name evidence="3" type="ORF">BCR23_06365</name>
</gene>
<feature type="transmembrane region" description="Helical" evidence="1">
    <location>
        <begin position="34"/>
        <end position="56"/>
    </location>
</feature>
<sequence length="432" mass="50447">MDKTIVTSILAVNYFQLIWFVTYKKLLTKQESFVLTFLVLCQFILGFLLSNAYVAYFQLPFLFLQFIFAAKRLNNWFTPALLISFELSLVVLAWIPTLDTWDILHYNQQISSATYFNYFYFFIFLQQLLLFLILMLMNYLWKRFFPKNTPAFLPKKYKLLSLILLLFLFLAVSIKQINVLSGDTFSLMYSLFIIVGYTILITWNLMIVFKANNERQYISLLSETYNREKNKISLSNEFRQDYKMFLQSLTTYLEAGDQKKAIELLHSIIQYSDSLLTPNLFRKISMINNLPIQALLTSFFNKCLAADIQLNLHITESLTNVDMNIVDFIRCFSILLDNAYEATEQTAAPSIEISITGTMDTITIEVDNTYNNNTQISFSSFLQNNFSTKEGHQGKGLYIFISILKKYKQSSHNFTSKNDHFIAKFTVQKKRA</sequence>
<dbReference type="PANTHER" id="PTHR40448:SF1">
    <property type="entry name" value="TWO-COMPONENT SENSOR HISTIDINE KINASE"/>
    <property type="match status" value="1"/>
</dbReference>